<sequence length="74" mass="8599">MPKIFNKRNVRYNSTHFTLKILHFVASYALIMVILTLYYVLLEINIRDLMIMILLDHVQGGILCHSILPYGGHV</sequence>
<dbReference type="EMBL" id="BAAFSG010000001">
    <property type="protein sequence ID" value="GAB1253624.1"/>
    <property type="molecule type" value="Genomic_DNA"/>
</dbReference>
<evidence type="ECO:0000313" key="2">
    <source>
        <dbReference type="EMBL" id="GAB1253624.1"/>
    </source>
</evidence>
<protein>
    <submittedName>
        <fullName evidence="2">Uncharacterized protein</fullName>
    </submittedName>
</protein>
<keyword evidence="3" id="KW-1185">Reference proteome</keyword>
<name>A0ABQ0E7A6_9BACT</name>
<proteinExistence type="predicted"/>
<comment type="caution">
    <text evidence="2">The sequence shown here is derived from an EMBL/GenBank/DDBJ whole genome shotgun (WGS) entry which is preliminary data.</text>
</comment>
<keyword evidence="1" id="KW-1133">Transmembrane helix</keyword>
<evidence type="ECO:0000256" key="1">
    <source>
        <dbReference type="SAM" id="Phobius"/>
    </source>
</evidence>
<feature type="transmembrane region" description="Helical" evidence="1">
    <location>
        <begin position="21"/>
        <end position="41"/>
    </location>
</feature>
<dbReference type="Proteomes" id="UP001628192">
    <property type="component" value="Unassembled WGS sequence"/>
</dbReference>
<keyword evidence="1" id="KW-0812">Transmembrane</keyword>
<organism evidence="2 3">
    <name type="scientific">Desulfovibrio falkowii</name>
    <dbReference type="NCBI Taxonomy" id="3136602"/>
    <lineage>
        <taxon>Bacteria</taxon>
        <taxon>Pseudomonadati</taxon>
        <taxon>Thermodesulfobacteriota</taxon>
        <taxon>Desulfovibrionia</taxon>
        <taxon>Desulfovibrionales</taxon>
        <taxon>Desulfovibrionaceae</taxon>
        <taxon>Desulfovibrio</taxon>
    </lineage>
</organism>
<gene>
    <name evidence="2" type="ORF">Defa_11110</name>
</gene>
<accession>A0ABQ0E7A6</accession>
<keyword evidence="1" id="KW-0472">Membrane</keyword>
<reference evidence="2 3" key="1">
    <citation type="journal article" date="2025" name="Int. J. Syst. Evol. Microbiol.">
        <title>Desulfovibrio falkowii sp. nov., Porphyromonas miyakawae sp. nov., Mediterraneibacter flintii sp. nov. and Owariibacterium komagatae gen. nov., sp. nov., isolated from human faeces.</title>
        <authorList>
            <person name="Hamaguchi T."/>
            <person name="Ohara M."/>
            <person name="Hisatomi A."/>
            <person name="Sekiguchi K."/>
            <person name="Takeda J.I."/>
            <person name="Ueyama J."/>
            <person name="Ito M."/>
            <person name="Nishiwaki H."/>
            <person name="Ogi T."/>
            <person name="Hirayama M."/>
            <person name="Ohkuma M."/>
            <person name="Sakamoto M."/>
            <person name="Ohno K."/>
        </authorList>
    </citation>
    <scope>NUCLEOTIDE SEQUENCE [LARGE SCALE GENOMIC DNA]</scope>
    <source>
        <strain evidence="2 3">13CB8C</strain>
    </source>
</reference>
<evidence type="ECO:0000313" key="3">
    <source>
        <dbReference type="Proteomes" id="UP001628192"/>
    </source>
</evidence>